<dbReference type="PANTHER" id="PTHR31587">
    <property type="entry name" value="TRANSMEMBRANE PROTEIN (DUF2215)"/>
    <property type="match status" value="1"/>
</dbReference>
<keyword evidence="3 8" id="KW-0812">Transmembrane</keyword>
<feature type="transmembrane region" description="Helical" evidence="8">
    <location>
        <begin position="212"/>
        <end position="232"/>
    </location>
</feature>
<dbReference type="AlphaFoldDB" id="A0ABD1AU94"/>
<evidence type="ECO:0000256" key="2">
    <source>
        <dbReference type="ARBA" id="ARBA00005748"/>
    </source>
</evidence>
<keyword evidence="4 9" id="KW-0732">Signal</keyword>
<evidence type="ECO:0000256" key="9">
    <source>
        <dbReference type="SAM" id="SignalP"/>
    </source>
</evidence>
<dbReference type="Pfam" id="PF10225">
    <property type="entry name" value="NEMP"/>
    <property type="match status" value="1"/>
</dbReference>
<sequence>MGNYLLLHLVGMIFVFSSLVSSDQLLVIGETGELLVTPSLQVKGSPRLNQDLITLFERINIRGFPRFHHIHKYAHSLKLIVNTSTATTGKTINIHVCFHGNLSLAIGMCPQDRWEKISNVSWIKTMSLFDHRIIDVRIASESNIILKVSTVQEWFMFRIVFLIIGTVLMTWASTLSKSFTFYYISVFTVGVILAALLLLFQVVKHLPTRLSYWGFFLYSSLLALSYVILPHIPSFLLSIVRLMGSISGLDEYHMLLLGMINLHQIGIAFGIVVVHSQLLLTPDGSIDINTSLFISWSTWILAAVLIFQSSKDGHLALGALIFLIIMSPMLRRVTGLIFPQRRREILMNLISEGLCYVLGPTVFGFARDLLQTSVESNLKRSRTKGIDYELDSIQKDYELDSIQNDYELDSIQNDKQNHDQHLQPNQTYYTCLTHNLDMDTQLATTLVGEFRTFTNDVTNSMLAMKRAQDVLLRANGIDPETLLLMVPSVNPSVDVTHDTRKPLDLADSNTENNHEPFILVDKAGQVVADYFEGDHL</sequence>
<feature type="transmembrane region" description="Helical" evidence="8">
    <location>
        <begin position="252"/>
        <end position="274"/>
    </location>
</feature>
<keyword evidence="5 8" id="KW-1133">Transmembrane helix</keyword>
<keyword evidence="7" id="KW-0539">Nucleus</keyword>
<feature type="signal peptide" evidence="9">
    <location>
        <begin position="1"/>
        <end position="22"/>
    </location>
</feature>
<evidence type="ECO:0000256" key="5">
    <source>
        <dbReference type="ARBA" id="ARBA00022989"/>
    </source>
</evidence>
<dbReference type="EMBL" id="JBANAX010000394">
    <property type="protein sequence ID" value="KAL1210305.1"/>
    <property type="molecule type" value="Genomic_DNA"/>
</dbReference>
<keyword evidence="11" id="KW-1185">Reference proteome</keyword>
<feature type="transmembrane region" description="Helical" evidence="8">
    <location>
        <begin position="155"/>
        <end position="174"/>
    </location>
</feature>
<protein>
    <submittedName>
        <fullName evidence="10">Uncharacterized protein</fullName>
    </submittedName>
</protein>
<evidence type="ECO:0000313" key="11">
    <source>
        <dbReference type="Proteomes" id="UP001558713"/>
    </source>
</evidence>
<comment type="subcellular location">
    <subcellularLocation>
        <location evidence="1">Nucleus inner membrane</location>
        <topology evidence="1">Multi-pass membrane protein</topology>
        <orientation evidence="1">Nucleoplasmic side</orientation>
    </subcellularLocation>
</comment>
<evidence type="ECO:0000256" key="7">
    <source>
        <dbReference type="ARBA" id="ARBA00023242"/>
    </source>
</evidence>
<dbReference type="GO" id="GO:0005637">
    <property type="term" value="C:nuclear inner membrane"/>
    <property type="evidence" value="ECO:0007669"/>
    <property type="project" value="UniProtKB-SubCell"/>
</dbReference>
<accession>A0ABD1AU94</accession>
<dbReference type="InterPro" id="IPR019358">
    <property type="entry name" value="NEMP_fam"/>
</dbReference>
<dbReference type="Proteomes" id="UP001558713">
    <property type="component" value="Unassembled WGS sequence"/>
</dbReference>
<comment type="caution">
    <text evidence="10">The sequence shown here is derived from an EMBL/GenBank/DDBJ whole genome shotgun (WGS) entry which is preliminary data.</text>
</comment>
<proteinExistence type="inferred from homology"/>
<evidence type="ECO:0000256" key="3">
    <source>
        <dbReference type="ARBA" id="ARBA00022692"/>
    </source>
</evidence>
<keyword evidence="6 8" id="KW-0472">Membrane</keyword>
<gene>
    <name evidence="10" type="ORF">V5N11_006642</name>
</gene>
<comment type="similarity">
    <text evidence="2">Belongs to the NEMP family.</text>
</comment>
<feature type="transmembrane region" description="Helical" evidence="8">
    <location>
        <begin position="313"/>
        <end position="333"/>
    </location>
</feature>
<reference evidence="10 11" key="1">
    <citation type="submission" date="2024-04" db="EMBL/GenBank/DDBJ databases">
        <title>Genome assembly C_amara_ONT_v2.</title>
        <authorList>
            <person name="Yant L."/>
            <person name="Moore C."/>
            <person name="Slenker M."/>
        </authorList>
    </citation>
    <scope>NUCLEOTIDE SEQUENCE [LARGE SCALE GENOMIC DNA]</scope>
    <source>
        <tissue evidence="10">Leaf</tissue>
    </source>
</reference>
<evidence type="ECO:0000256" key="6">
    <source>
        <dbReference type="ARBA" id="ARBA00023136"/>
    </source>
</evidence>
<feature type="transmembrane region" description="Helical" evidence="8">
    <location>
        <begin position="180"/>
        <end position="200"/>
    </location>
</feature>
<name>A0ABD1AU94_CARAN</name>
<evidence type="ECO:0000256" key="1">
    <source>
        <dbReference type="ARBA" id="ARBA00004575"/>
    </source>
</evidence>
<feature type="chain" id="PRO_5044762756" evidence="9">
    <location>
        <begin position="23"/>
        <end position="536"/>
    </location>
</feature>
<evidence type="ECO:0000256" key="8">
    <source>
        <dbReference type="SAM" id="Phobius"/>
    </source>
</evidence>
<evidence type="ECO:0000313" key="10">
    <source>
        <dbReference type="EMBL" id="KAL1210305.1"/>
    </source>
</evidence>
<organism evidence="10 11">
    <name type="scientific">Cardamine amara subsp. amara</name>
    <dbReference type="NCBI Taxonomy" id="228776"/>
    <lineage>
        <taxon>Eukaryota</taxon>
        <taxon>Viridiplantae</taxon>
        <taxon>Streptophyta</taxon>
        <taxon>Embryophyta</taxon>
        <taxon>Tracheophyta</taxon>
        <taxon>Spermatophyta</taxon>
        <taxon>Magnoliopsida</taxon>
        <taxon>eudicotyledons</taxon>
        <taxon>Gunneridae</taxon>
        <taxon>Pentapetalae</taxon>
        <taxon>rosids</taxon>
        <taxon>malvids</taxon>
        <taxon>Brassicales</taxon>
        <taxon>Brassicaceae</taxon>
        <taxon>Cardamineae</taxon>
        <taxon>Cardamine</taxon>
    </lineage>
</organism>
<dbReference type="PANTHER" id="PTHR31587:SF4">
    <property type="entry name" value="TRANSMEMBRANE PROTEIN (DUF2215)"/>
    <property type="match status" value="1"/>
</dbReference>
<feature type="transmembrane region" description="Helical" evidence="8">
    <location>
        <begin position="286"/>
        <end position="307"/>
    </location>
</feature>
<evidence type="ECO:0000256" key="4">
    <source>
        <dbReference type="ARBA" id="ARBA00022729"/>
    </source>
</evidence>